<dbReference type="Proteomes" id="UP000078540">
    <property type="component" value="Unassembled WGS sequence"/>
</dbReference>
<dbReference type="GO" id="GO:0031210">
    <property type="term" value="F:phosphatidylcholine binding"/>
    <property type="evidence" value="ECO:0007669"/>
    <property type="project" value="InterPro"/>
</dbReference>
<keyword evidence="5 10" id="KW-1133">Transmembrane helix</keyword>
<dbReference type="GO" id="GO:0004930">
    <property type="term" value="F:G protein-coupled receptor activity"/>
    <property type="evidence" value="ECO:0007669"/>
    <property type="project" value="UniProtKB-KW"/>
</dbReference>
<reference evidence="12 13" key="1">
    <citation type="submission" date="2015-09" db="EMBL/GenBank/DDBJ databases">
        <title>Atta colombica WGS genome.</title>
        <authorList>
            <person name="Nygaard S."/>
            <person name="Hu H."/>
            <person name="Boomsma J."/>
            <person name="Zhang G."/>
        </authorList>
    </citation>
    <scope>NUCLEOTIDE SEQUENCE [LARGE SCALE GENOMIC DNA]</scope>
    <source>
        <strain evidence="12">Treedump-2</strain>
        <tissue evidence="12">Whole body</tissue>
    </source>
</reference>
<dbReference type="Pfam" id="PF00001">
    <property type="entry name" value="7tm_1"/>
    <property type="match status" value="1"/>
</dbReference>
<keyword evidence="9" id="KW-0807">Transducer</keyword>
<feature type="transmembrane region" description="Helical" evidence="10">
    <location>
        <begin position="208"/>
        <end position="233"/>
    </location>
</feature>
<feature type="transmembrane region" description="Helical" evidence="10">
    <location>
        <begin position="81"/>
        <end position="101"/>
    </location>
</feature>
<dbReference type="Gene3D" id="1.20.1070.10">
    <property type="entry name" value="Rhodopsin 7-helix transmembrane proteins"/>
    <property type="match status" value="1"/>
</dbReference>
<evidence type="ECO:0000256" key="5">
    <source>
        <dbReference type="ARBA" id="ARBA00022989"/>
    </source>
</evidence>
<name>A0A151I0G2_9HYME</name>
<dbReference type="KEGG" id="acoc:108690648"/>
<evidence type="ECO:0000256" key="10">
    <source>
        <dbReference type="SAM" id="Phobius"/>
    </source>
</evidence>
<dbReference type="PANTHER" id="PTHR24249:SF372">
    <property type="entry name" value="G-PROTEIN COUPLED RECEPTORS FAMILY 1 PROFILE DOMAIN-CONTAINING PROTEIN"/>
    <property type="match status" value="1"/>
</dbReference>
<keyword evidence="3" id="KW-1003">Cell membrane</keyword>
<keyword evidence="13" id="KW-1185">Reference proteome</keyword>
<comment type="subcellular location">
    <subcellularLocation>
        <location evidence="1">Cell membrane</location>
        <topology evidence="1">Multi-pass membrane protein</topology>
    </subcellularLocation>
</comment>
<dbReference type="SUPFAM" id="SSF81321">
    <property type="entry name" value="Family A G protein-coupled receptor-like"/>
    <property type="match status" value="1"/>
</dbReference>
<accession>A0A151I0G2</accession>
<dbReference type="EMBL" id="KQ976635">
    <property type="protein sequence ID" value="KYM78865.1"/>
    <property type="molecule type" value="Genomic_DNA"/>
</dbReference>
<organism evidence="12 13">
    <name type="scientific">Atta colombica</name>
    <dbReference type="NCBI Taxonomy" id="520822"/>
    <lineage>
        <taxon>Eukaryota</taxon>
        <taxon>Metazoa</taxon>
        <taxon>Ecdysozoa</taxon>
        <taxon>Arthropoda</taxon>
        <taxon>Hexapoda</taxon>
        <taxon>Insecta</taxon>
        <taxon>Pterygota</taxon>
        <taxon>Neoptera</taxon>
        <taxon>Endopterygota</taxon>
        <taxon>Hymenoptera</taxon>
        <taxon>Apocrita</taxon>
        <taxon>Aculeata</taxon>
        <taxon>Formicoidea</taxon>
        <taxon>Formicidae</taxon>
        <taxon>Myrmicinae</taxon>
        <taxon>Atta</taxon>
    </lineage>
</organism>
<gene>
    <name evidence="12" type="ORF">ALC53_10698</name>
</gene>
<proteinExistence type="inferred from homology"/>
<dbReference type="InterPro" id="IPR028336">
    <property type="entry name" value="GPR119"/>
</dbReference>
<keyword evidence="7 10" id="KW-0472">Membrane</keyword>
<dbReference type="PROSITE" id="PS50262">
    <property type="entry name" value="G_PROTEIN_RECEP_F1_2"/>
    <property type="match status" value="1"/>
</dbReference>
<protein>
    <submittedName>
        <fullName evidence="12">Adenosine receptor A2b</fullName>
    </submittedName>
</protein>
<evidence type="ECO:0000256" key="1">
    <source>
        <dbReference type="ARBA" id="ARBA00004651"/>
    </source>
</evidence>
<evidence type="ECO:0000256" key="9">
    <source>
        <dbReference type="ARBA" id="ARBA00023224"/>
    </source>
</evidence>
<dbReference type="GO" id="GO:0005886">
    <property type="term" value="C:plasma membrane"/>
    <property type="evidence" value="ECO:0007669"/>
    <property type="project" value="UniProtKB-SubCell"/>
</dbReference>
<evidence type="ECO:0000256" key="6">
    <source>
        <dbReference type="ARBA" id="ARBA00023040"/>
    </source>
</evidence>
<evidence type="ECO:0000256" key="8">
    <source>
        <dbReference type="ARBA" id="ARBA00023170"/>
    </source>
</evidence>
<evidence type="ECO:0000313" key="13">
    <source>
        <dbReference type="Proteomes" id="UP000078540"/>
    </source>
</evidence>
<dbReference type="GO" id="GO:0007189">
    <property type="term" value="P:adenylate cyclase-activating G protein-coupled receptor signaling pathway"/>
    <property type="evidence" value="ECO:0007669"/>
    <property type="project" value="InterPro"/>
</dbReference>
<keyword evidence="6" id="KW-0297">G-protein coupled receptor</keyword>
<keyword evidence="8 12" id="KW-0675">Receptor</keyword>
<feature type="transmembrane region" description="Helical" evidence="10">
    <location>
        <begin position="44"/>
        <end position="69"/>
    </location>
</feature>
<dbReference type="CDD" id="cd15104">
    <property type="entry name" value="7tmA_GPR119_R_insulinotropic_receptor"/>
    <property type="match status" value="1"/>
</dbReference>
<evidence type="ECO:0000256" key="4">
    <source>
        <dbReference type="ARBA" id="ARBA00022692"/>
    </source>
</evidence>
<evidence type="ECO:0000256" key="2">
    <source>
        <dbReference type="ARBA" id="ARBA00010663"/>
    </source>
</evidence>
<dbReference type="InterPro" id="IPR000276">
    <property type="entry name" value="GPCR_Rhodpsn"/>
</dbReference>
<feature type="transmembrane region" description="Helical" evidence="10">
    <location>
        <begin position="254"/>
        <end position="277"/>
    </location>
</feature>
<feature type="transmembrane region" description="Helical" evidence="10">
    <location>
        <begin position="113"/>
        <end position="140"/>
    </location>
</feature>
<evidence type="ECO:0000313" key="12">
    <source>
        <dbReference type="EMBL" id="KYM78865.1"/>
    </source>
</evidence>
<dbReference type="InterPro" id="IPR017452">
    <property type="entry name" value="GPCR_Rhodpsn_7TM"/>
</dbReference>
<feature type="transmembrane region" description="Helical" evidence="10">
    <location>
        <begin position="161"/>
        <end position="182"/>
    </location>
</feature>
<dbReference type="PRINTS" id="PR00237">
    <property type="entry name" value="GPCRRHODOPSN"/>
</dbReference>
<evidence type="ECO:0000259" key="11">
    <source>
        <dbReference type="PROSITE" id="PS50262"/>
    </source>
</evidence>
<feature type="domain" description="G-protein coupled receptors family 1 profile" evidence="11">
    <location>
        <begin position="61"/>
        <end position="315"/>
    </location>
</feature>
<dbReference type="PANTHER" id="PTHR24249">
    <property type="entry name" value="HISTAMINE RECEPTOR-RELATED G-PROTEIN COUPLED RECEPTOR"/>
    <property type="match status" value="1"/>
</dbReference>
<sequence length="1095" mass="122167">MSTLVTDTPLYRSSTTTTFAGELTSLMPTVTKIDTRLNISPVSVILAISIVCILSPITVTSNSIILAAFYRYKRLRTASNCLLVSLAISDFGIGVFMPVGIQLELSGLPENGVSALCIVPYCIAIALCSVSVLVTVAIAVDRLTSLAQPLRYKNIITHSSVEKYIAVFWIYAIAVGLSPLIYTQIIGGMQSHSGNCRFDAAVLPPVRVFLVVAVWAPSALVLLGCYMYVYLVARAHARAIYTVELSFRHQTQTLALPRYGQTLAVTVGAFFILWLPFQICMLVDIFYGTNILSEWAVVWLGLPILAHSGANPWIYAFHHGEMRIAAGKIAQDLVALFGVMPGHYGCSPTRCGTNTNLELAEVNYDEESNESRRHPPVEDCFTTTKHHKALYKNRCLEISGRHTDISLEKHDNEHIASCSSRSGDIIGENIHDLTKMLEPRYIIDRNHVIDSNHNIDKIKNLKYLLDPTFNKIRHLRRLNHKRINRNNLPLIFESEKFISYQNLKSDGSHSNRKFLQLNALSDPILNVDTSVVNTKNSNQVMYRVNNVTYQRQNPNLMTMSDSNLEAATVHTSKVDTRLFPTSNNDTESYGCSVQNLNHGYEDALARHAMMLCQQMEDQQKEAISKASSRSRPKFRHFGRVNPNLKHKLRNGCSSSSSALNKTSCKTDTLKRSALPHLTITSNKLANLINLDSPSRNMRTSAHIINFTAKTMTQTHKKLEALKHSESINAIGDPVMHRVTLLEPFNLMDSLVVPTIHSEPPSPIEPLPAASLQAEETQSLEIPRSVMDIIAQRTSSPVNKRSNQKPIRRSIPIVPTVLLNIEDLSEPFEQGDDQILCQRSDPVSSGNTSTLEPIDLFEALLRNSDKSRDTRLSEPIFAEHDSTRFSSRRPSDSKWSESSRSQEVLSSAAMEHQIAFPLFYSVNDFQTCNSGSDLNDLTSLDPFMCPDALTSSLRESFFSAPSMPDSDIFTSFEESYEPVFTPDSERDARLAYNSMSTMNLKRCAVEAVFQSKSTESVHRVKHPSTRSCTILRVEPAVHSNRLRVRPCVDYILKEPSPVKRNPRLAPLAIPTPTDICTPTFDIVSEIKSDNGIGVRV</sequence>
<dbReference type="InterPro" id="IPR050569">
    <property type="entry name" value="TAAR"/>
</dbReference>
<dbReference type="STRING" id="520822.A0A151I0G2"/>
<keyword evidence="4 10" id="KW-0812">Transmembrane</keyword>
<dbReference type="AlphaFoldDB" id="A0A151I0G2"/>
<evidence type="ECO:0000256" key="7">
    <source>
        <dbReference type="ARBA" id="ARBA00023136"/>
    </source>
</evidence>
<dbReference type="OrthoDB" id="10042731at2759"/>
<evidence type="ECO:0000256" key="3">
    <source>
        <dbReference type="ARBA" id="ARBA00022475"/>
    </source>
</evidence>
<comment type="similarity">
    <text evidence="2">Belongs to the G-protein coupled receptor 1 family.</text>
</comment>